<dbReference type="eggNOG" id="COG0845">
    <property type="taxonomic scope" value="Bacteria"/>
</dbReference>
<dbReference type="Gene3D" id="2.40.30.170">
    <property type="match status" value="1"/>
</dbReference>
<comment type="similarity">
    <text evidence="1">Belongs to the membrane fusion protein (MFP) (TC 8.A.1) family.</text>
</comment>
<dbReference type="PANTHER" id="PTHR30469:SF12">
    <property type="entry name" value="MULTIDRUG RESISTANCE PROTEIN MDTA"/>
    <property type="match status" value="1"/>
</dbReference>
<keyword evidence="6" id="KW-1185">Reference proteome</keyword>
<keyword evidence="2" id="KW-0175">Coiled coil</keyword>
<organism evidence="5 6">
    <name type="scientific">gamma proteobacterium HTCC2207</name>
    <dbReference type="NCBI Taxonomy" id="314287"/>
    <lineage>
        <taxon>Bacteria</taxon>
        <taxon>Pseudomonadati</taxon>
        <taxon>Pseudomonadota</taxon>
        <taxon>Gammaproteobacteria</taxon>
        <taxon>Cellvibrionales</taxon>
        <taxon>Porticoccaceae</taxon>
        <taxon>SAR92 clade</taxon>
    </lineage>
</organism>
<dbReference type="Proteomes" id="UP000005555">
    <property type="component" value="Unassembled WGS sequence"/>
</dbReference>
<reference evidence="5 6" key="1">
    <citation type="submission" date="2006-03" db="EMBL/GenBank/DDBJ databases">
        <authorList>
            <person name="Giovannoni S.J."/>
            <person name="Cho J.-C."/>
            <person name="Ferriera S."/>
            <person name="Johnson J."/>
            <person name="Kravitz S."/>
            <person name="Halpern A."/>
            <person name="Remington K."/>
            <person name="Beeson K."/>
            <person name="Tran B."/>
            <person name="Rogers Y.-H."/>
            <person name="Friedman R."/>
            <person name="Venter J.C."/>
        </authorList>
    </citation>
    <scope>NUCLEOTIDE SEQUENCE [LARGE SCALE GENOMIC DNA]</scope>
    <source>
        <strain evidence="5 6">HTCC2207</strain>
    </source>
</reference>
<dbReference type="STRING" id="314287.GB2207_10431"/>
<sequence length="422" mass="45446">MPIAIVGAAVVISIAMNLFKPAPVKAEAPDTAVAVKTVILHRAQAVLSIESQGTVAARTRTALISEVSGRVLKVSRNFVVGGTFNKGDLLLELDPTDYEVALEQTNANLISMNAQLTFEQARAVQAEKEWGMTGRPTEEAPLLALRKPYLEEARANVLQAEAEVKQAKLKLSRASIRAPYTGMVAAKAVDIGQYVAVGAPLGETFAIDFAEVRLPLTKRDLSMMNSFSSADKSSHLKVILRGSIYGNIKQWQAKLVRSEGVISEQNRAFYVVAKIDDPYLRLESDSQVARFPLFMGTFVTAIIGGKTIDNAFAIPRHALLEGSKVALVDAEQRLRFQTVEPIFGDDHFYYVSSGLENGDQLIISAMGVPIEGMKVSPDQEPRLDDAASGEKAFSGAKAISDKEPVPNGAGGVVSDGKSWQSA</sequence>
<feature type="region of interest" description="Disordered" evidence="3">
    <location>
        <begin position="374"/>
        <end position="422"/>
    </location>
</feature>
<dbReference type="InterPro" id="IPR006143">
    <property type="entry name" value="RND_pump_MFP"/>
</dbReference>
<dbReference type="PANTHER" id="PTHR30469">
    <property type="entry name" value="MULTIDRUG RESISTANCE PROTEIN MDTA"/>
    <property type="match status" value="1"/>
</dbReference>
<feature type="coiled-coil region" evidence="2">
    <location>
        <begin position="150"/>
        <end position="177"/>
    </location>
</feature>
<dbReference type="InterPro" id="IPR058625">
    <property type="entry name" value="MdtA-like_BSH"/>
</dbReference>
<evidence type="ECO:0000256" key="2">
    <source>
        <dbReference type="SAM" id="Coils"/>
    </source>
</evidence>
<dbReference type="EMBL" id="AAPI01000001">
    <property type="protein sequence ID" value="EAS48221.1"/>
    <property type="molecule type" value="Genomic_DNA"/>
</dbReference>
<dbReference type="NCBIfam" id="TIGR01730">
    <property type="entry name" value="RND_mfp"/>
    <property type="match status" value="1"/>
</dbReference>
<proteinExistence type="inferred from homology"/>
<evidence type="ECO:0000256" key="3">
    <source>
        <dbReference type="SAM" id="MobiDB-lite"/>
    </source>
</evidence>
<dbReference type="HOGENOM" id="CLU_018816_18_2_6"/>
<dbReference type="Gene3D" id="1.10.287.470">
    <property type="entry name" value="Helix hairpin bin"/>
    <property type="match status" value="1"/>
</dbReference>
<dbReference type="GO" id="GO:0015562">
    <property type="term" value="F:efflux transmembrane transporter activity"/>
    <property type="evidence" value="ECO:0007669"/>
    <property type="project" value="TreeGrafter"/>
</dbReference>
<evidence type="ECO:0000256" key="1">
    <source>
        <dbReference type="ARBA" id="ARBA00009477"/>
    </source>
</evidence>
<dbReference type="Pfam" id="PF25917">
    <property type="entry name" value="BSH_RND"/>
    <property type="match status" value="1"/>
</dbReference>
<protein>
    <submittedName>
        <fullName evidence="5">Efflux transporter, RND family, MFP subunit subfamily protein</fullName>
    </submittedName>
</protein>
<gene>
    <name evidence="5" type="ORF">GB2207_10431</name>
</gene>
<evidence type="ECO:0000313" key="6">
    <source>
        <dbReference type="Proteomes" id="UP000005555"/>
    </source>
</evidence>
<evidence type="ECO:0000313" key="5">
    <source>
        <dbReference type="EMBL" id="EAS48221.1"/>
    </source>
</evidence>
<dbReference type="GO" id="GO:1990281">
    <property type="term" value="C:efflux pump complex"/>
    <property type="evidence" value="ECO:0007669"/>
    <property type="project" value="TreeGrafter"/>
</dbReference>
<name>Q1YU37_9GAMM</name>
<accession>Q1YU37</accession>
<dbReference type="Gene3D" id="2.40.420.20">
    <property type="match status" value="1"/>
</dbReference>
<feature type="domain" description="Multidrug resistance protein MdtA-like barrel-sandwich hybrid" evidence="4">
    <location>
        <begin position="65"/>
        <end position="199"/>
    </location>
</feature>
<dbReference type="AlphaFoldDB" id="Q1YU37"/>
<dbReference type="SUPFAM" id="SSF111369">
    <property type="entry name" value="HlyD-like secretion proteins"/>
    <property type="match status" value="1"/>
</dbReference>
<evidence type="ECO:0000259" key="4">
    <source>
        <dbReference type="Pfam" id="PF25917"/>
    </source>
</evidence>
<comment type="caution">
    <text evidence="5">The sequence shown here is derived from an EMBL/GenBank/DDBJ whole genome shotgun (WGS) entry which is preliminary data.</text>
</comment>
<dbReference type="Gene3D" id="2.40.50.100">
    <property type="match status" value="1"/>
</dbReference>